<keyword evidence="5" id="KW-0539">Nucleus</keyword>
<evidence type="ECO:0000256" key="5">
    <source>
        <dbReference type="ARBA" id="ARBA00023242"/>
    </source>
</evidence>
<gene>
    <name evidence="7" type="ORF">NP233_g2572</name>
</gene>
<evidence type="ECO:0000256" key="3">
    <source>
        <dbReference type="ARBA" id="ARBA00022771"/>
    </source>
</evidence>
<dbReference type="PANTHER" id="PTHR46481:SF10">
    <property type="entry name" value="ZINC FINGER BED DOMAIN-CONTAINING PROTEIN 39"/>
    <property type="match status" value="1"/>
</dbReference>
<evidence type="ECO:0000313" key="8">
    <source>
        <dbReference type="Proteomes" id="UP001213000"/>
    </source>
</evidence>
<feature type="region of interest" description="Disordered" evidence="6">
    <location>
        <begin position="1"/>
        <end position="65"/>
    </location>
</feature>
<proteinExistence type="predicted"/>
<comment type="subcellular location">
    <subcellularLocation>
        <location evidence="1">Nucleus</location>
    </subcellularLocation>
</comment>
<dbReference type="SUPFAM" id="SSF53098">
    <property type="entry name" value="Ribonuclease H-like"/>
    <property type="match status" value="1"/>
</dbReference>
<dbReference type="InterPro" id="IPR052035">
    <property type="entry name" value="ZnF_BED_domain_contain"/>
</dbReference>
<dbReference type="PANTHER" id="PTHR46481">
    <property type="entry name" value="ZINC FINGER BED DOMAIN-CONTAINING PROTEIN 4"/>
    <property type="match status" value="1"/>
</dbReference>
<keyword evidence="4" id="KW-0862">Zinc</keyword>
<protein>
    <submittedName>
        <fullName evidence="7">Uncharacterized protein</fullName>
    </submittedName>
</protein>
<name>A0AAD5YTM1_9AGAR</name>
<dbReference type="AlphaFoldDB" id="A0AAD5YTM1"/>
<feature type="compositionally biased region" description="Polar residues" evidence="6">
    <location>
        <begin position="26"/>
        <end position="49"/>
    </location>
</feature>
<evidence type="ECO:0000313" key="7">
    <source>
        <dbReference type="EMBL" id="KAJ3573237.1"/>
    </source>
</evidence>
<evidence type="ECO:0000256" key="6">
    <source>
        <dbReference type="SAM" id="MobiDB-lite"/>
    </source>
</evidence>
<reference evidence="7" key="1">
    <citation type="submission" date="2022-07" db="EMBL/GenBank/DDBJ databases">
        <title>Genome Sequence of Leucocoprinus birnbaumii.</title>
        <authorList>
            <person name="Buettner E."/>
        </authorList>
    </citation>
    <scope>NUCLEOTIDE SEQUENCE</scope>
    <source>
        <strain evidence="7">VT141</strain>
    </source>
</reference>
<comment type="caution">
    <text evidence="7">The sequence shown here is derived from an EMBL/GenBank/DDBJ whole genome shotgun (WGS) entry which is preliminary data.</text>
</comment>
<evidence type="ECO:0000256" key="2">
    <source>
        <dbReference type="ARBA" id="ARBA00022723"/>
    </source>
</evidence>
<evidence type="ECO:0000256" key="4">
    <source>
        <dbReference type="ARBA" id="ARBA00022833"/>
    </source>
</evidence>
<dbReference type="InterPro" id="IPR012337">
    <property type="entry name" value="RNaseH-like_sf"/>
</dbReference>
<dbReference type="EMBL" id="JANIEX010000110">
    <property type="protein sequence ID" value="KAJ3573237.1"/>
    <property type="molecule type" value="Genomic_DNA"/>
</dbReference>
<sequence length="363" mass="40765">MAPKCGRGTSRGSGPIPAQVWPQSARGRSQSRTPVGSRGTTPRETTPQAPRTPEPPGDEDSEPYYPVVLSPVKQRQRFKESSIKTMSDAEVWEHDDEEIISASFAGARSPAYEHFDISLERLYDDKDQPKELVFIFSCKVDPDRHLPHRRPRLKTSAGTGNLTSGIKACDRRRGIATHSQASRSSNVVKITYSEAAHRAIIALHCARNQRPFNIVNDPMYKAEVDLLRPGTSVLTPEMLSRDTLLLHQELSRSVRDHFLKLNNGVHIVLDGWSAPIIAAYLGLVVVWYERGEIFRAVLEFIRLKQRHTGKYLAQQVHNCLKRFRLSDRLVSICMDNAANCNKLAEELPTLIPTFGGMNVRDPP</sequence>
<dbReference type="GO" id="GO:0008270">
    <property type="term" value="F:zinc ion binding"/>
    <property type="evidence" value="ECO:0007669"/>
    <property type="project" value="UniProtKB-KW"/>
</dbReference>
<organism evidence="7 8">
    <name type="scientific">Leucocoprinus birnbaumii</name>
    <dbReference type="NCBI Taxonomy" id="56174"/>
    <lineage>
        <taxon>Eukaryota</taxon>
        <taxon>Fungi</taxon>
        <taxon>Dikarya</taxon>
        <taxon>Basidiomycota</taxon>
        <taxon>Agaricomycotina</taxon>
        <taxon>Agaricomycetes</taxon>
        <taxon>Agaricomycetidae</taxon>
        <taxon>Agaricales</taxon>
        <taxon>Agaricineae</taxon>
        <taxon>Agaricaceae</taxon>
        <taxon>Leucocoprinus</taxon>
    </lineage>
</organism>
<dbReference type="GO" id="GO:0005634">
    <property type="term" value="C:nucleus"/>
    <property type="evidence" value="ECO:0007669"/>
    <property type="project" value="UniProtKB-SubCell"/>
</dbReference>
<accession>A0AAD5YTM1</accession>
<keyword evidence="2" id="KW-0479">Metal-binding</keyword>
<keyword evidence="3" id="KW-0863">Zinc-finger</keyword>
<evidence type="ECO:0000256" key="1">
    <source>
        <dbReference type="ARBA" id="ARBA00004123"/>
    </source>
</evidence>
<keyword evidence="8" id="KW-1185">Reference proteome</keyword>
<dbReference type="Proteomes" id="UP001213000">
    <property type="component" value="Unassembled WGS sequence"/>
</dbReference>